<dbReference type="GO" id="GO:0007059">
    <property type="term" value="P:chromosome segregation"/>
    <property type="evidence" value="ECO:0007669"/>
    <property type="project" value="TreeGrafter"/>
</dbReference>
<sequence length="335" mass="38303">MTWKYMDLQSELTLESGDFPDEFQGLANDDVVRRMRELEQELLEFQESSKELEQALEEELQQLETQNRKLSQQIVTKDAKIADLNAKVVDLSAEVNALTLQLVDYKQSNEQIISKLKLQLVAVEILNEDMVSHDRVLEHKLKLSQQFNNELLEKLALVENDLEIERDINAKHSLTISNLENANQKKRVMKRDSTYQDLTFADGTILDINEMLASEPPTISETRQLPKLGSLHMIQELYSKSDALLSKVGDLNSTLKSSTTTETHRSSIISKRKDRLRSLSNSPSVTNLSKLQRNSEAQKSAELREGKGPKVDERKLSRQATKTGRFRDIVKYFGK</sequence>
<feature type="region of interest" description="Disordered" evidence="4">
    <location>
        <begin position="263"/>
        <end position="322"/>
    </location>
</feature>
<evidence type="ECO:0000313" key="5">
    <source>
        <dbReference type="EMBL" id="SGZ52809.1"/>
    </source>
</evidence>
<evidence type="ECO:0000256" key="3">
    <source>
        <dbReference type="SAM" id="Coils"/>
    </source>
</evidence>
<accession>A0A1L0BN74</accession>
<dbReference type="Proteomes" id="UP000182259">
    <property type="component" value="Chromosome II"/>
</dbReference>
<dbReference type="EMBL" id="LT635765">
    <property type="protein sequence ID" value="SGZ52809.1"/>
    <property type="molecule type" value="Genomic_DNA"/>
</dbReference>
<dbReference type="GO" id="GO:0005871">
    <property type="term" value="C:kinesin complex"/>
    <property type="evidence" value="ECO:0007669"/>
    <property type="project" value="TreeGrafter"/>
</dbReference>
<dbReference type="PANTHER" id="PTHR10921">
    <property type="entry name" value="NUCLEAR DISTRIBUTION PROTEIN NUDE HOMOLOG 1"/>
    <property type="match status" value="1"/>
</dbReference>
<dbReference type="PANTHER" id="PTHR10921:SF1">
    <property type="entry name" value="NUCLEAR DISTRIBUTION PROTEIN NUDE HOMOLOG"/>
    <property type="match status" value="1"/>
</dbReference>
<feature type="coiled-coil region" evidence="3">
    <location>
        <begin position="28"/>
        <end position="101"/>
    </location>
</feature>
<gene>
    <name evidence="5" type="ORF">SAMEA4029009_CIC11G00000004370</name>
</gene>
<comment type="similarity">
    <text evidence="1">Belongs to the nudE family.</text>
</comment>
<name>A0A1L0BN74_9ASCO</name>
<proteinExistence type="inferred from homology"/>
<dbReference type="InterPro" id="IPR033494">
    <property type="entry name" value="NUDE"/>
</dbReference>
<dbReference type="GO" id="GO:0000776">
    <property type="term" value="C:kinetochore"/>
    <property type="evidence" value="ECO:0007669"/>
    <property type="project" value="TreeGrafter"/>
</dbReference>
<dbReference type="AlphaFoldDB" id="A0A1L0BN74"/>
<evidence type="ECO:0000256" key="2">
    <source>
        <dbReference type="ARBA" id="ARBA00023054"/>
    </source>
</evidence>
<evidence type="ECO:0000256" key="4">
    <source>
        <dbReference type="SAM" id="MobiDB-lite"/>
    </source>
</evidence>
<feature type="compositionally biased region" description="Basic and acidic residues" evidence="4">
    <location>
        <begin position="299"/>
        <end position="316"/>
    </location>
</feature>
<organism evidence="5 6">
    <name type="scientific">Sungouiella intermedia</name>
    <dbReference type="NCBI Taxonomy" id="45354"/>
    <lineage>
        <taxon>Eukaryota</taxon>
        <taxon>Fungi</taxon>
        <taxon>Dikarya</taxon>
        <taxon>Ascomycota</taxon>
        <taxon>Saccharomycotina</taxon>
        <taxon>Pichiomycetes</taxon>
        <taxon>Metschnikowiaceae</taxon>
        <taxon>Sungouiella</taxon>
    </lineage>
</organism>
<feature type="compositionally biased region" description="Polar residues" evidence="4">
    <location>
        <begin position="278"/>
        <end position="298"/>
    </location>
</feature>
<dbReference type="GO" id="GO:0000132">
    <property type="term" value="P:establishment of mitotic spindle orientation"/>
    <property type="evidence" value="ECO:0007669"/>
    <property type="project" value="TreeGrafter"/>
</dbReference>
<dbReference type="GO" id="GO:0008017">
    <property type="term" value="F:microtubule binding"/>
    <property type="evidence" value="ECO:0007669"/>
    <property type="project" value="InterPro"/>
</dbReference>
<dbReference type="GO" id="GO:0047496">
    <property type="term" value="P:vesicle transport along microtubule"/>
    <property type="evidence" value="ECO:0007669"/>
    <property type="project" value="TreeGrafter"/>
</dbReference>
<evidence type="ECO:0000313" key="6">
    <source>
        <dbReference type="Proteomes" id="UP000182259"/>
    </source>
</evidence>
<dbReference type="GO" id="GO:0007020">
    <property type="term" value="P:microtubule nucleation"/>
    <property type="evidence" value="ECO:0007669"/>
    <property type="project" value="TreeGrafter"/>
</dbReference>
<reference evidence="6" key="1">
    <citation type="submission" date="2016-10" db="EMBL/GenBank/DDBJ databases">
        <authorList>
            <person name="Geijer C."/>
            <person name="Jareborg N."/>
            <person name="Dainat J."/>
        </authorList>
    </citation>
    <scope>NUCLEOTIDE SEQUENCE [LARGE SCALE GENOMIC DNA]</scope>
    <source>
        <strain evidence="6">PYCC 4715</strain>
    </source>
</reference>
<keyword evidence="2 3" id="KW-0175">Coiled coil</keyword>
<evidence type="ECO:0000256" key="1">
    <source>
        <dbReference type="ARBA" id="ARBA00007429"/>
    </source>
</evidence>
<protein>
    <submittedName>
        <fullName evidence="5">CIC11C00000004370</fullName>
    </submittedName>
</protein>
<dbReference type="Gene3D" id="6.10.250.1080">
    <property type="match status" value="1"/>
</dbReference>
<dbReference type="GO" id="GO:0051642">
    <property type="term" value="P:centrosome localization"/>
    <property type="evidence" value="ECO:0007669"/>
    <property type="project" value="TreeGrafter"/>
</dbReference>